<gene>
    <name evidence="2" type="ORF">FCN18_13785</name>
</gene>
<name>A0ABY2S650_9PSEU</name>
<evidence type="ECO:0000313" key="3">
    <source>
        <dbReference type="Proteomes" id="UP000309992"/>
    </source>
</evidence>
<dbReference type="PANTHER" id="PTHR23026:SF123">
    <property type="entry name" value="NAD(P)H NITROREDUCTASE RV3131-RELATED"/>
    <property type="match status" value="1"/>
</dbReference>
<proteinExistence type="predicted"/>
<dbReference type="NCBIfam" id="NF047509">
    <property type="entry name" value="Rv3131_FMN_oxido"/>
    <property type="match status" value="1"/>
</dbReference>
<dbReference type="InterPro" id="IPR029479">
    <property type="entry name" value="Nitroreductase"/>
</dbReference>
<dbReference type="Gene3D" id="3.40.109.10">
    <property type="entry name" value="NADH Oxidase"/>
    <property type="match status" value="1"/>
</dbReference>
<reference evidence="2 3" key="1">
    <citation type="journal article" date="2015" name="Antonie Van Leeuwenhoek">
        <title>Prauserella endophytica sp. nov., an endophytic actinobacterium isolated from Tamarix taklamakanensis.</title>
        <authorList>
            <person name="Liu J.M."/>
            <person name="Habden X."/>
            <person name="Guo L."/>
            <person name="Tuo L."/>
            <person name="Jiang Z.K."/>
            <person name="Liu S.W."/>
            <person name="Liu X.F."/>
            <person name="Chen L."/>
            <person name="Li R.F."/>
            <person name="Zhang Y.Q."/>
            <person name="Sun C.H."/>
        </authorList>
    </citation>
    <scope>NUCLEOTIDE SEQUENCE [LARGE SCALE GENOMIC DNA]</scope>
    <source>
        <strain evidence="2 3">CGMCC 4.7182</strain>
    </source>
</reference>
<sequence length="327" mass="34999">MESAAAEWSAGEIDVLARAVVHAPSVHNMQPWSLELPDGEALLVERTDLALPCHDPAGRDRAVSCGAAAANLELGMRVLGRATRLALLPDPDRPDLVARITAGEVRLPSGIDLHRYSAIARRRSYRHAFTGQCVSDYDLADLVAASPAEGVTARPLRGAAELTALADVLEYAGAAVRQDDGYQRELALWTARDIERAGDGLALAAVASTLPWAGLVRPGTALPDRETLAARLGRETVLVFVTTDDTRLDHVRTGVAMEQTWLAAVDMGLAAAVQTQPLHLAEARSALIENLGLPGYPQLLMRVGHPAVAVPRSPRRAIRELLDRDAL</sequence>
<evidence type="ECO:0000313" key="2">
    <source>
        <dbReference type="EMBL" id="TKG71178.1"/>
    </source>
</evidence>
<dbReference type="EMBL" id="SWMS01000006">
    <property type="protein sequence ID" value="TKG71178.1"/>
    <property type="molecule type" value="Genomic_DNA"/>
</dbReference>
<protein>
    <submittedName>
        <fullName evidence="2">Nitroreductase</fullName>
    </submittedName>
</protein>
<dbReference type="InterPro" id="IPR000415">
    <property type="entry name" value="Nitroreductase-like"/>
</dbReference>
<feature type="domain" description="Nitroreductase" evidence="1">
    <location>
        <begin position="119"/>
        <end position="305"/>
    </location>
</feature>
<dbReference type="Pfam" id="PF00881">
    <property type="entry name" value="Nitroreductase"/>
    <property type="match status" value="1"/>
</dbReference>
<dbReference type="SUPFAM" id="SSF55469">
    <property type="entry name" value="FMN-dependent nitroreductase-like"/>
    <property type="match status" value="2"/>
</dbReference>
<dbReference type="RefSeq" id="WP_112268926.1">
    <property type="nucleotide sequence ID" value="NZ_SWMS01000006.1"/>
</dbReference>
<evidence type="ECO:0000259" key="1">
    <source>
        <dbReference type="Pfam" id="PF00881"/>
    </source>
</evidence>
<dbReference type="InterPro" id="IPR050627">
    <property type="entry name" value="Nitroreductase/BluB"/>
</dbReference>
<comment type="caution">
    <text evidence="2">The sequence shown here is derived from an EMBL/GenBank/DDBJ whole genome shotgun (WGS) entry which is preliminary data.</text>
</comment>
<organism evidence="2 3">
    <name type="scientific">Prauserella endophytica</name>
    <dbReference type="NCBI Taxonomy" id="1592324"/>
    <lineage>
        <taxon>Bacteria</taxon>
        <taxon>Bacillati</taxon>
        <taxon>Actinomycetota</taxon>
        <taxon>Actinomycetes</taxon>
        <taxon>Pseudonocardiales</taxon>
        <taxon>Pseudonocardiaceae</taxon>
        <taxon>Prauserella</taxon>
        <taxon>Prauserella coralliicola group</taxon>
    </lineage>
</organism>
<dbReference type="PANTHER" id="PTHR23026">
    <property type="entry name" value="NADPH NITROREDUCTASE"/>
    <property type="match status" value="1"/>
</dbReference>
<dbReference type="Proteomes" id="UP000309992">
    <property type="component" value="Unassembled WGS sequence"/>
</dbReference>
<accession>A0ABY2S650</accession>
<keyword evidence="3" id="KW-1185">Reference proteome</keyword>